<dbReference type="InterPro" id="IPR037217">
    <property type="entry name" value="Trp/Indoleamine_2_3_dOase-like"/>
</dbReference>
<protein>
    <recommendedName>
        <fullName evidence="4">Indoleamine 2,3-dioxygenase</fullName>
        <ecNumber evidence="4">1.13.11.52</ecNumber>
    </recommendedName>
</protein>
<keyword evidence="4 6" id="KW-0560">Oxidoreductase</keyword>
<dbReference type="PANTHER" id="PTHR28657:SF10">
    <property type="entry name" value="INDOLEAMINE 2,3-DIOXYGENASE"/>
    <property type="match status" value="1"/>
</dbReference>
<dbReference type="Pfam" id="PF01231">
    <property type="entry name" value="IDO"/>
    <property type="match status" value="1"/>
</dbReference>
<dbReference type="SUPFAM" id="SSF140959">
    <property type="entry name" value="Indolic compounds 2,3-dioxygenase-like"/>
    <property type="match status" value="1"/>
</dbReference>
<evidence type="ECO:0000313" key="6">
    <source>
        <dbReference type="EMBL" id="KAK5077541.1"/>
    </source>
</evidence>
<proteinExistence type="inferred from homology"/>
<evidence type="ECO:0000313" key="7">
    <source>
        <dbReference type="Proteomes" id="UP001345013"/>
    </source>
</evidence>
<dbReference type="Proteomes" id="UP001345013">
    <property type="component" value="Unassembled WGS sequence"/>
</dbReference>
<dbReference type="Gene3D" id="1.20.58.480">
    <property type="match status" value="1"/>
</dbReference>
<dbReference type="EC" id="1.13.11.52" evidence="4"/>
<dbReference type="InterPro" id="IPR000898">
    <property type="entry name" value="Indolamine_dOase"/>
</dbReference>
<gene>
    <name evidence="6" type="primary">BNA2_2</name>
    <name evidence="6" type="ORF">LTR24_009545</name>
</gene>
<dbReference type="EMBL" id="JAVRRG010000215">
    <property type="protein sequence ID" value="KAK5077541.1"/>
    <property type="molecule type" value="Genomic_DNA"/>
</dbReference>
<organism evidence="6 7">
    <name type="scientific">Lithohypha guttulata</name>
    <dbReference type="NCBI Taxonomy" id="1690604"/>
    <lineage>
        <taxon>Eukaryota</taxon>
        <taxon>Fungi</taxon>
        <taxon>Dikarya</taxon>
        <taxon>Ascomycota</taxon>
        <taxon>Pezizomycotina</taxon>
        <taxon>Eurotiomycetes</taxon>
        <taxon>Chaetothyriomycetidae</taxon>
        <taxon>Chaetothyriales</taxon>
        <taxon>Trichomeriaceae</taxon>
        <taxon>Lithohypha</taxon>
    </lineage>
</organism>
<evidence type="ECO:0000256" key="2">
    <source>
        <dbReference type="ARBA" id="ARBA00022723"/>
    </source>
</evidence>
<keyword evidence="2 4" id="KW-0479">Metal-binding</keyword>
<reference evidence="6 7" key="1">
    <citation type="submission" date="2023-08" db="EMBL/GenBank/DDBJ databases">
        <title>Black Yeasts Isolated from many extreme environments.</title>
        <authorList>
            <person name="Coleine C."/>
            <person name="Stajich J.E."/>
            <person name="Selbmann L."/>
        </authorList>
    </citation>
    <scope>NUCLEOTIDE SEQUENCE [LARGE SCALE GENOMIC DNA]</scope>
    <source>
        <strain evidence="6 7">CCFEE 5885</strain>
    </source>
</reference>
<comment type="similarity">
    <text evidence="1 4">Belongs to the indoleamine 2,3-dioxygenase family.</text>
</comment>
<evidence type="ECO:0000256" key="1">
    <source>
        <dbReference type="ARBA" id="ARBA00007119"/>
    </source>
</evidence>
<accession>A0ABR0JX20</accession>
<name>A0ABR0JX20_9EURO</name>
<keyword evidence="4" id="KW-0349">Heme</keyword>
<evidence type="ECO:0000256" key="3">
    <source>
        <dbReference type="ARBA" id="ARBA00023004"/>
    </source>
</evidence>
<keyword evidence="3 4" id="KW-0408">Iron</keyword>
<comment type="caution">
    <text evidence="6">The sequence shown here is derived from an EMBL/GenBank/DDBJ whole genome shotgun (WGS) entry which is preliminary data.</text>
</comment>
<feature type="compositionally biased region" description="Basic and acidic residues" evidence="5">
    <location>
        <begin position="409"/>
        <end position="418"/>
    </location>
</feature>
<dbReference type="PANTHER" id="PTHR28657">
    <property type="entry name" value="INDOLEAMINE 2,3-DIOXYGENASE"/>
    <property type="match status" value="1"/>
</dbReference>
<evidence type="ECO:0000256" key="5">
    <source>
        <dbReference type="SAM" id="MobiDB-lite"/>
    </source>
</evidence>
<dbReference type="PROSITE" id="PS00877">
    <property type="entry name" value="IDO_2"/>
    <property type="match status" value="1"/>
</dbReference>
<feature type="compositionally biased region" description="Low complexity" evidence="5">
    <location>
        <begin position="382"/>
        <end position="391"/>
    </location>
</feature>
<keyword evidence="4" id="KW-0223">Dioxygenase</keyword>
<evidence type="ECO:0000256" key="4">
    <source>
        <dbReference type="RuleBase" id="RU369119"/>
    </source>
</evidence>
<feature type="region of interest" description="Disordered" evidence="5">
    <location>
        <begin position="367"/>
        <end position="425"/>
    </location>
</feature>
<comment type="catalytic activity">
    <reaction evidence="4">
        <text>L-tryptophan + O2 = N-formyl-L-kynurenine</text>
        <dbReference type="Rhea" id="RHEA:24536"/>
        <dbReference type="ChEBI" id="CHEBI:15379"/>
        <dbReference type="ChEBI" id="CHEBI:57912"/>
        <dbReference type="ChEBI" id="CHEBI:58629"/>
    </reaction>
</comment>
<sequence>MLNSIDRILQQFEISHYGFLPIDEPLAILPDTYYAPWESIISHLPYLIRSGSFYDAITKLPHLTTQRLRSIPEWRRAYVILTFFTHAYIWSGKEPTEILPPNIALPLLETAEHLRLPPTATYPGLNLWNCGLVAEGADITKPENVVMRHTFTGTTDEAWFYAVSVSVEAKGVSAIKLMLECVEAIEVGDDHRVVKCLSAFSEVVMELGRLLQRMHERCDPSVFYHRIRPFLAGSRGMEKAGLPRGVFYDEGDGKGSWRQYSGGSNAQSTLIQFLDIALGVRHYATGEKAGATTDRRQTYLDEMRKYMPESHRQFLEHFSTIANVKQYAMSPSASCDVREALNAAIDAMTAFRDNHIKIVARYIVRPAGAPSSEGTGQRKNIASASSNNSTSRGDLKGTGGTNLMTFLKQTRDETRAAKDPIVASS</sequence>
<dbReference type="GO" id="GO:0033754">
    <property type="term" value="F:indoleamine 2,3-dioxygenase activity"/>
    <property type="evidence" value="ECO:0007669"/>
    <property type="project" value="UniProtKB-EC"/>
</dbReference>
<keyword evidence="7" id="KW-1185">Reference proteome</keyword>
<comment type="function">
    <text evidence="4">Produces N-formyl-kynurenine through the oxidation of tryptophan.</text>
</comment>